<proteinExistence type="predicted"/>
<dbReference type="KEGG" id="pseb:EOK75_12260"/>
<dbReference type="Proteomes" id="UP000298631">
    <property type="component" value="Chromosome"/>
</dbReference>
<dbReference type="SUPFAM" id="SSF55729">
    <property type="entry name" value="Acyl-CoA N-acyltransferases (Nat)"/>
    <property type="match status" value="1"/>
</dbReference>
<evidence type="ECO:0000313" key="4">
    <source>
        <dbReference type="EMBL" id="QCO56433.1"/>
    </source>
</evidence>
<dbReference type="RefSeq" id="WP_137194213.1">
    <property type="nucleotide sequence ID" value="NZ_CP039964.1"/>
</dbReference>
<dbReference type="CDD" id="cd04301">
    <property type="entry name" value="NAT_SF"/>
    <property type="match status" value="1"/>
</dbReference>
<dbReference type="PROSITE" id="PS51186">
    <property type="entry name" value="GNAT"/>
    <property type="match status" value="1"/>
</dbReference>
<protein>
    <submittedName>
        <fullName evidence="4">GNAT family N-acetyltransferase</fullName>
    </submittedName>
</protein>
<dbReference type="PANTHER" id="PTHR10545">
    <property type="entry name" value="DIAMINE N-ACETYLTRANSFERASE"/>
    <property type="match status" value="1"/>
</dbReference>
<dbReference type="PANTHER" id="PTHR10545:SF42">
    <property type="entry name" value="ACETYLTRANSFERASE"/>
    <property type="match status" value="1"/>
</dbReference>
<dbReference type="InterPro" id="IPR051016">
    <property type="entry name" value="Diverse_Substrate_AcTransf"/>
</dbReference>
<dbReference type="GO" id="GO:0008080">
    <property type="term" value="F:N-acetyltransferase activity"/>
    <property type="evidence" value="ECO:0007669"/>
    <property type="project" value="TreeGrafter"/>
</dbReference>
<keyword evidence="5" id="KW-1185">Reference proteome</keyword>
<evidence type="ECO:0000256" key="2">
    <source>
        <dbReference type="ARBA" id="ARBA00023315"/>
    </source>
</evidence>
<evidence type="ECO:0000256" key="1">
    <source>
        <dbReference type="ARBA" id="ARBA00022679"/>
    </source>
</evidence>
<evidence type="ECO:0000259" key="3">
    <source>
        <dbReference type="PROSITE" id="PS51186"/>
    </source>
</evidence>
<feature type="domain" description="N-acetyltransferase" evidence="3">
    <location>
        <begin position="1"/>
        <end position="146"/>
    </location>
</feature>
<sequence length="146" mass="17082">MKVRPLEENDRAIWEQFMNEYAEFYKTSVPDGGHDGVWAWIFDENNDFWCDLILDDEGKPFGFTQYQLMHRSLSGAMVCYLSDLYVRPDVRGTGAGRALIDHVINFAKDRGLNNVRWLTQDYNYAGRRLYDNYASKSDFILYSIPV</sequence>
<dbReference type="InterPro" id="IPR016181">
    <property type="entry name" value="Acyl_CoA_acyltransferase"/>
</dbReference>
<dbReference type="Pfam" id="PF00583">
    <property type="entry name" value="Acetyltransf_1"/>
    <property type="match status" value="1"/>
</dbReference>
<gene>
    <name evidence="4" type="ORF">EOK75_12260</name>
</gene>
<dbReference type="InterPro" id="IPR000182">
    <property type="entry name" value="GNAT_dom"/>
</dbReference>
<accession>A0A4P8EI27</accession>
<dbReference type="AlphaFoldDB" id="A0A4P8EI27"/>
<organism evidence="4 5">
    <name type="scientific">Pseudorhodobacter turbinis</name>
    <dbReference type="NCBI Taxonomy" id="2500533"/>
    <lineage>
        <taxon>Bacteria</taxon>
        <taxon>Pseudomonadati</taxon>
        <taxon>Pseudomonadota</taxon>
        <taxon>Alphaproteobacteria</taxon>
        <taxon>Rhodobacterales</taxon>
        <taxon>Paracoccaceae</taxon>
        <taxon>Pseudorhodobacter</taxon>
    </lineage>
</organism>
<dbReference type="EMBL" id="CP039964">
    <property type="protein sequence ID" value="QCO56433.1"/>
    <property type="molecule type" value="Genomic_DNA"/>
</dbReference>
<name>A0A4P8EI27_9RHOB</name>
<keyword evidence="1 4" id="KW-0808">Transferase</keyword>
<evidence type="ECO:0000313" key="5">
    <source>
        <dbReference type="Proteomes" id="UP000298631"/>
    </source>
</evidence>
<dbReference type="OrthoDB" id="9805924at2"/>
<reference evidence="4 5" key="1">
    <citation type="submission" date="2019-05" db="EMBL/GenBank/DDBJ databases">
        <title>Pseudorhodobacter turbinis sp. nov., isolated from the gut of the Korean turban shell.</title>
        <authorList>
            <person name="Jeong Y.-S."/>
            <person name="Kang W.-R."/>
            <person name="Bae J.-W."/>
        </authorList>
    </citation>
    <scope>NUCLEOTIDE SEQUENCE [LARGE SCALE GENOMIC DNA]</scope>
    <source>
        <strain evidence="4 5">S12M18</strain>
    </source>
</reference>
<dbReference type="Gene3D" id="3.40.630.30">
    <property type="match status" value="1"/>
</dbReference>
<keyword evidence="2" id="KW-0012">Acyltransferase</keyword>